<comment type="subunit">
    <text evidence="3">Monomer.</text>
</comment>
<dbReference type="Proteomes" id="UP000030762">
    <property type="component" value="Unassembled WGS sequence"/>
</dbReference>
<dbReference type="GO" id="GO:0042262">
    <property type="term" value="P:DNA protection"/>
    <property type="evidence" value="ECO:0007669"/>
    <property type="project" value="InterPro"/>
</dbReference>
<evidence type="ECO:0000256" key="13">
    <source>
        <dbReference type="ARBA" id="ARBA00029673"/>
    </source>
</evidence>
<dbReference type="InterPro" id="IPR000086">
    <property type="entry name" value="NUDIX_hydrolase_dom"/>
</dbReference>
<evidence type="ECO:0000256" key="2">
    <source>
        <dbReference type="ARBA" id="ARBA00005582"/>
    </source>
</evidence>
<dbReference type="InterPro" id="IPR015797">
    <property type="entry name" value="NUDIX_hydrolase-like_dom_sf"/>
</dbReference>
<keyword evidence="5" id="KW-0378">Hydrolase</keyword>
<dbReference type="GeneID" id="19941474"/>
<dbReference type="PRINTS" id="PR01403">
    <property type="entry name" value="8OXTPHPHTASE"/>
</dbReference>
<dbReference type="GO" id="GO:0008828">
    <property type="term" value="F:dATP diphosphatase activity"/>
    <property type="evidence" value="ECO:0007669"/>
    <property type="project" value="UniProtKB-EC"/>
</dbReference>
<evidence type="ECO:0000256" key="7">
    <source>
        <dbReference type="ARBA" id="ARBA00024448"/>
    </source>
</evidence>
<keyword evidence="4" id="KW-0479">Metal-binding</keyword>
<dbReference type="VEuPathDB" id="FungiDB:SDRG_00747"/>
<dbReference type="STRING" id="1156394.T0R4J4"/>
<gene>
    <name evidence="23" type="ORF">SDRG_00747</name>
</gene>
<dbReference type="Gene3D" id="3.90.79.10">
    <property type="entry name" value="Nucleoside Triphosphate Pyrophosphohydrolase"/>
    <property type="match status" value="1"/>
</dbReference>
<evidence type="ECO:0000256" key="10">
    <source>
        <dbReference type="ARBA" id="ARBA00024596"/>
    </source>
</evidence>
<organism evidence="23 24">
    <name type="scientific">Saprolegnia diclina (strain VS20)</name>
    <dbReference type="NCBI Taxonomy" id="1156394"/>
    <lineage>
        <taxon>Eukaryota</taxon>
        <taxon>Sar</taxon>
        <taxon>Stramenopiles</taxon>
        <taxon>Oomycota</taxon>
        <taxon>Saprolegniomycetes</taxon>
        <taxon>Saprolegniales</taxon>
        <taxon>Saprolegniaceae</taxon>
        <taxon>Saprolegnia</taxon>
    </lineage>
</organism>
<evidence type="ECO:0000256" key="5">
    <source>
        <dbReference type="ARBA" id="ARBA00022801"/>
    </source>
</evidence>
<dbReference type="EMBL" id="JH767133">
    <property type="protein sequence ID" value="EQC41891.1"/>
    <property type="molecule type" value="Genomic_DNA"/>
</dbReference>
<evidence type="ECO:0000256" key="17">
    <source>
        <dbReference type="ARBA" id="ARBA00032071"/>
    </source>
</evidence>
<evidence type="ECO:0000256" key="15">
    <source>
        <dbReference type="ARBA" id="ARBA00030682"/>
    </source>
</evidence>
<comment type="function">
    <text evidence="21">Oxidized purine nucleoside triphosphate hydrolase which is a prominent sanitizer of the oxidized nucleotide pool. Catalyzes the hydrolysis of 2-oxo-dATP (2-hydroxy-dATP) into 2-oxo-dAMP. Also has a significant hydrolase activity toward 2-oxo-ATP, 8-oxo-dGTP and 8-oxo-dATP. Through the hydrolysis of oxidized purine nucleoside triphosphates, prevents their incorporation into DNA and the subsequent transversions A:T to C:G and G:C to T:A. Also catalyzes the hydrolysis of methylated purine nucleoside triphosphate preventing their integration into DNA. Through this antimutagenic activity protects cells from oxidative stress.</text>
</comment>
<comment type="catalytic activity">
    <reaction evidence="19">
        <text>O(6)-methyl-dGTP + H2O = O(6)-methyl-dGMP + diphosphate + H(+)</text>
        <dbReference type="Rhea" id="RHEA:67600"/>
        <dbReference type="ChEBI" id="CHEBI:15377"/>
        <dbReference type="ChEBI" id="CHEBI:15378"/>
        <dbReference type="ChEBI" id="CHEBI:33019"/>
        <dbReference type="ChEBI" id="CHEBI:169974"/>
        <dbReference type="ChEBI" id="CHEBI:169975"/>
    </reaction>
    <physiologicalReaction direction="left-to-right" evidence="19">
        <dbReference type="Rhea" id="RHEA:67601"/>
    </physiologicalReaction>
</comment>
<dbReference type="GO" id="GO:0008413">
    <property type="term" value="F:8-oxo-7,8-dihydroguanosine triphosphate pyrophosphatase activity"/>
    <property type="evidence" value="ECO:0007669"/>
    <property type="project" value="InterPro"/>
</dbReference>
<evidence type="ECO:0000313" key="23">
    <source>
        <dbReference type="EMBL" id="EQC41891.1"/>
    </source>
</evidence>
<sequence length="176" mass="19539">MAAKVQATLASAADVKAYTLAFVLRTNRQGEREILLGTKKRGFGLGKTIGFGGKIEPSDKSVADAAARELMEEANIVVSGDNMHSMGTLLYTFTDRPQIMHMHVYTVTTFHGDPSESDEMRPAWFPCDAIPYNDMWADEQFWLPSVLAGHRVFGQFDFAEDEVTILDSTLDIVDED</sequence>
<keyword evidence="24" id="KW-1185">Reference proteome</keyword>
<comment type="catalytic activity">
    <reaction evidence="10">
        <text>2-oxo-ATP + H2O = 2-oxo-AMP + diphosphate + H(+)</text>
        <dbReference type="Rhea" id="RHEA:67392"/>
        <dbReference type="ChEBI" id="CHEBI:15377"/>
        <dbReference type="ChEBI" id="CHEBI:15378"/>
        <dbReference type="ChEBI" id="CHEBI:33019"/>
        <dbReference type="ChEBI" id="CHEBI:71395"/>
        <dbReference type="ChEBI" id="CHEBI:172878"/>
    </reaction>
    <physiologicalReaction direction="left-to-right" evidence="10">
        <dbReference type="Rhea" id="RHEA:67393"/>
    </physiologicalReaction>
</comment>
<dbReference type="PANTHER" id="PTHR43758:SF2">
    <property type="entry name" value="OXIDIZED PURINE NUCLEOSIDE TRIPHOSPHATE HYDROLASE"/>
    <property type="match status" value="1"/>
</dbReference>
<evidence type="ECO:0000256" key="18">
    <source>
        <dbReference type="ARBA" id="ARBA00048002"/>
    </source>
</evidence>
<dbReference type="PROSITE" id="PS51462">
    <property type="entry name" value="NUDIX"/>
    <property type="match status" value="1"/>
</dbReference>
<dbReference type="AlphaFoldDB" id="T0R4J4"/>
<comment type="catalytic activity">
    <reaction evidence="7">
        <text>8-oxo-dATP + H2O = 8-oxo-dAMP + diphosphate + H(+)</text>
        <dbReference type="Rhea" id="RHEA:65396"/>
        <dbReference type="ChEBI" id="CHEBI:15377"/>
        <dbReference type="ChEBI" id="CHEBI:15378"/>
        <dbReference type="ChEBI" id="CHEBI:33019"/>
        <dbReference type="ChEBI" id="CHEBI:71361"/>
        <dbReference type="ChEBI" id="CHEBI:172871"/>
    </reaction>
    <physiologicalReaction direction="left-to-right" evidence="7">
        <dbReference type="Rhea" id="RHEA:65397"/>
    </physiologicalReaction>
</comment>
<dbReference type="OMA" id="WEADRYW"/>
<comment type="cofactor">
    <cofactor evidence="1">
        <name>Mg(2+)</name>
        <dbReference type="ChEBI" id="CHEBI:18420"/>
    </cofactor>
</comment>
<evidence type="ECO:0000256" key="19">
    <source>
        <dbReference type="ARBA" id="ARBA00048894"/>
    </source>
</evidence>
<dbReference type="EC" id="3.6.1.56" evidence="11"/>
<comment type="catalytic activity">
    <reaction evidence="18">
        <text>N(6)-methyl-ATP + H2O = N(6)-methyl-AMP + diphosphate + H(+)</text>
        <dbReference type="Rhea" id="RHEA:67608"/>
        <dbReference type="ChEBI" id="CHEBI:15377"/>
        <dbReference type="ChEBI" id="CHEBI:15378"/>
        <dbReference type="ChEBI" id="CHEBI:33019"/>
        <dbReference type="ChEBI" id="CHEBI:144842"/>
        <dbReference type="ChEBI" id="CHEBI:172873"/>
    </reaction>
    <physiologicalReaction direction="left-to-right" evidence="18">
        <dbReference type="Rhea" id="RHEA:67609"/>
    </physiologicalReaction>
</comment>
<evidence type="ECO:0000256" key="8">
    <source>
        <dbReference type="ARBA" id="ARBA00024459"/>
    </source>
</evidence>
<evidence type="ECO:0000256" key="1">
    <source>
        <dbReference type="ARBA" id="ARBA00001946"/>
    </source>
</evidence>
<dbReference type="SUPFAM" id="SSF55811">
    <property type="entry name" value="Nudix"/>
    <property type="match status" value="1"/>
</dbReference>
<dbReference type="OrthoDB" id="408303at2759"/>
<evidence type="ECO:0000256" key="12">
    <source>
        <dbReference type="ARBA" id="ARBA00026218"/>
    </source>
</evidence>
<dbReference type="InterPro" id="IPR003563">
    <property type="entry name" value="8ODP"/>
</dbReference>
<evidence type="ECO:0000259" key="22">
    <source>
        <dbReference type="PROSITE" id="PS51462"/>
    </source>
</evidence>
<dbReference type="RefSeq" id="XP_008604460.1">
    <property type="nucleotide sequence ID" value="XM_008606238.1"/>
</dbReference>
<comment type="catalytic activity">
    <reaction evidence="8">
        <text>2-oxo-dATP + H2O = 2-oxo-dAMP + diphosphate + H(+)</text>
        <dbReference type="Rhea" id="RHEA:31583"/>
        <dbReference type="ChEBI" id="CHEBI:15377"/>
        <dbReference type="ChEBI" id="CHEBI:15378"/>
        <dbReference type="ChEBI" id="CHEBI:33019"/>
        <dbReference type="ChEBI" id="CHEBI:63212"/>
        <dbReference type="ChEBI" id="CHEBI:77897"/>
        <dbReference type="EC" id="3.6.1.56"/>
    </reaction>
    <physiologicalReaction direction="left-to-right" evidence="8">
        <dbReference type="Rhea" id="RHEA:31584"/>
    </physiologicalReaction>
</comment>
<dbReference type="Pfam" id="PF00293">
    <property type="entry name" value="NUDIX"/>
    <property type="match status" value="1"/>
</dbReference>
<accession>T0R4J4</accession>
<comment type="similarity">
    <text evidence="2">Belongs to the Nudix hydrolase family.</text>
</comment>
<evidence type="ECO:0000256" key="20">
    <source>
        <dbReference type="ARBA" id="ARBA00049032"/>
    </source>
</evidence>
<evidence type="ECO:0000256" key="4">
    <source>
        <dbReference type="ARBA" id="ARBA00022723"/>
    </source>
</evidence>
<dbReference type="CDD" id="cd03427">
    <property type="entry name" value="NUDIX_MTH1_Nudt1"/>
    <property type="match status" value="1"/>
</dbReference>
<evidence type="ECO:0000256" key="14">
    <source>
        <dbReference type="ARBA" id="ARBA00030634"/>
    </source>
</evidence>
<evidence type="ECO:0000256" key="6">
    <source>
        <dbReference type="ARBA" id="ARBA00022842"/>
    </source>
</evidence>
<comment type="catalytic activity">
    <reaction evidence="20">
        <text>N(6)-methyl-dATP + H2O = N(6)-methyl-dAMP + diphosphate + H(+)</text>
        <dbReference type="Rhea" id="RHEA:67604"/>
        <dbReference type="ChEBI" id="CHEBI:15377"/>
        <dbReference type="ChEBI" id="CHEBI:15378"/>
        <dbReference type="ChEBI" id="CHEBI:33019"/>
        <dbReference type="ChEBI" id="CHEBI:169976"/>
        <dbReference type="ChEBI" id="CHEBI:172872"/>
    </reaction>
    <physiologicalReaction direction="left-to-right" evidence="20">
        <dbReference type="Rhea" id="RHEA:67605"/>
    </physiologicalReaction>
</comment>
<evidence type="ECO:0000256" key="16">
    <source>
        <dbReference type="ARBA" id="ARBA00031927"/>
    </source>
</evidence>
<feature type="domain" description="Nudix hydrolase" evidence="22">
    <location>
        <begin position="14"/>
        <end position="148"/>
    </location>
</feature>
<protein>
    <recommendedName>
        <fullName evidence="12">Oxidized purine nucleoside triphosphate hydrolase</fullName>
        <ecNumber evidence="11">3.6.1.56</ecNumber>
    </recommendedName>
    <alternativeName>
        <fullName evidence="16">2-hydroxy-dATP diphosphatase</fullName>
    </alternativeName>
    <alternativeName>
        <fullName evidence="15">7,8-dihydro-8-oxoguanine triphosphatase</fullName>
    </alternativeName>
    <alternativeName>
        <fullName evidence="14">8-oxo-dGTPase</fullName>
    </alternativeName>
    <alternativeName>
        <fullName evidence="17">Methylated purine nucleoside triphosphate hydrolase</fullName>
    </alternativeName>
    <alternativeName>
        <fullName evidence="13">Nucleoside diphosphate-linked moiety X motif 1</fullName>
    </alternativeName>
</protein>
<dbReference type="GO" id="GO:0005737">
    <property type="term" value="C:cytoplasm"/>
    <property type="evidence" value="ECO:0007669"/>
    <property type="project" value="TreeGrafter"/>
</dbReference>
<reference evidence="23 24" key="1">
    <citation type="submission" date="2012-04" db="EMBL/GenBank/DDBJ databases">
        <title>The Genome Sequence of Saprolegnia declina VS20.</title>
        <authorList>
            <consortium name="The Broad Institute Genome Sequencing Platform"/>
            <person name="Russ C."/>
            <person name="Nusbaum C."/>
            <person name="Tyler B."/>
            <person name="van West P."/>
            <person name="Dieguez-Uribeondo J."/>
            <person name="de Bruijn I."/>
            <person name="Tripathy S."/>
            <person name="Jiang R."/>
            <person name="Young S.K."/>
            <person name="Zeng Q."/>
            <person name="Gargeya S."/>
            <person name="Fitzgerald M."/>
            <person name="Haas B."/>
            <person name="Abouelleil A."/>
            <person name="Alvarado L."/>
            <person name="Arachchi H.M."/>
            <person name="Berlin A."/>
            <person name="Chapman S.B."/>
            <person name="Goldberg J."/>
            <person name="Griggs A."/>
            <person name="Gujja S."/>
            <person name="Hansen M."/>
            <person name="Howarth C."/>
            <person name="Imamovic A."/>
            <person name="Larimer J."/>
            <person name="McCowen C."/>
            <person name="Montmayeur A."/>
            <person name="Murphy C."/>
            <person name="Neiman D."/>
            <person name="Pearson M."/>
            <person name="Priest M."/>
            <person name="Roberts A."/>
            <person name="Saif S."/>
            <person name="Shea T."/>
            <person name="Sisk P."/>
            <person name="Sykes S."/>
            <person name="Wortman J."/>
            <person name="Nusbaum C."/>
            <person name="Birren B."/>
        </authorList>
    </citation>
    <scope>NUCLEOTIDE SEQUENCE [LARGE SCALE GENOMIC DNA]</scope>
    <source>
        <strain evidence="23 24">VS20</strain>
    </source>
</reference>
<comment type="catalytic activity">
    <reaction evidence="9">
        <text>8-oxo-dGTP + H2O = 8-oxo-dGMP + diphosphate + H(+)</text>
        <dbReference type="Rhea" id="RHEA:31575"/>
        <dbReference type="ChEBI" id="CHEBI:15377"/>
        <dbReference type="ChEBI" id="CHEBI:15378"/>
        <dbReference type="ChEBI" id="CHEBI:33019"/>
        <dbReference type="ChEBI" id="CHEBI:63224"/>
        <dbReference type="ChEBI" id="CHEBI:77896"/>
    </reaction>
    <physiologicalReaction direction="left-to-right" evidence="9">
        <dbReference type="Rhea" id="RHEA:31576"/>
    </physiologicalReaction>
</comment>
<evidence type="ECO:0000256" key="21">
    <source>
        <dbReference type="ARBA" id="ARBA00053094"/>
    </source>
</evidence>
<dbReference type="GO" id="GO:0046872">
    <property type="term" value="F:metal ion binding"/>
    <property type="evidence" value="ECO:0007669"/>
    <property type="project" value="UniProtKB-KW"/>
</dbReference>
<evidence type="ECO:0000256" key="11">
    <source>
        <dbReference type="ARBA" id="ARBA00026103"/>
    </source>
</evidence>
<evidence type="ECO:0000256" key="3">
    <source>
        <dbReference type="ARBA" id="ARBA00011245"/>
    </source>
</evidence>
<evidence type="ECO:0000313" key="24">
    <source>
        <dbReference type="Proteomes" id="UP000030762"/>
    </source>
</evidence>
<keyword evidence="6" id="KW-0460">Magnesium</keyword>
<name>T0R4J4_SAPDV</name>
<evidence type="ECO:0000256" key="9">
    <source>
        <dbReference type="ARBA" id="ARBA00024486"/>
    </source>
</evidence>
<dbReference type="PANTHER" id="PTHR43758">
    <property type="entry name" value="7,8-DIHYDRO-8-OXOGUANINE TRIPHOSPHATASE"/>
    <property type="match status" value="1"/>
</dbReference>
<dbReference type="eggNOG" id="ENOG502S254">
    <property type="taxonomic scope" value="Eukaryota"/>
</dbReference>
<dbReference type="InParanoid" id="T0R4J4"/>
<proteinExistence type="inferred from homology"/>